<proteinExistence type="predicted"/>
<dbReference type="PROSITE" id="PS50234">
    <property type="entry name" value="VWFA"/>
    <property type="match status" value="1"/>
</dbReference>
<feature type="compositionally biased region" description="Low complexity" evidence="1">
    <location>
        <begin position="463"/>
        <end position="476"/>
    </location>
</feature>
<comment type="caution">
    <text evidence="3">The sequence shown here is derived from an EMBL/GenBank/DDBJ whole genome shotgun (WGS) entry which is preliminary data.</text>
</comment>
<dbReference type="Proteomes" id="UP000604825">
    <property type="component" value="Unassembled WGS sequence"/>
</dbReference>
<evidence type="ECO:0000259" key="2">
    <source>
        <dbReference type="PROSITE" id="PS50234"/>
    </source>
</evidence>
<dbReference type="InterPro" id="IPR036465">
    <property type="entry name" value="vWFA_dom_sf"/>
</dbReference>
<sequence>MPYDEEEQPPPSKPGPARPMQAVRLTKDHNSDAPLAPNDQKVLLELNGVSSAATRAPLDLVAVIDTSGSMRGNKLENAKKALSFIIRKLTDRDRLCIVQFHGNVKRLCQLRCVTEAGRAELEAIVSGLRGGGSTNIEAGLREAVTVVGGRKYTTGRAANIMLLSDGDEDRGTNARSVEPGNVPVHTFGFGDGHDSKLLGAVAEKSLGGVYNYVADSNDPAKLAEAFSRILAGLVTIIAQDLELTITPLPGEATIENVYAGTYPKDPKDPPGSLPVTVRFGTLSSEEARSVVVELALSDRTGFRAYRATVAEVQYRFRTAQGQQVTSDPEKITIKRSWKVAATAVDGAPRPVETEVIRQQHVITIRQAVEKAENDRMDEAWNVLAAALKKLVEARKRLFDPILEELQNELMKLLALFKTKQLYTQHGRPYAIASEACHGRRRSTEKGDEAAGPYDTQRVKQYRKQVQQPHETPLPSAADEELAEEPEPEAPLRRTASVVLRLLTAVLSLLAFSIMASARTSGWASDYYGRYEPYR</sequence>
<dbReference type="InterPro" id="IPR002035">
    <property type="entry name" value="VWF_A"/>
</dbReference>
<reference evidence="3" key="1">
    <citation type="submission" date="2020-10" db="EMBL/GenBank/DDBJ databases">
        <authorList>
            <person name="Han B."/>
            <person name="Lu T."/>
            <person name="Zhao Q."/>
            <person name="Huang X."/>
            <person name="Zhao Y."/>
        </authorList>
    </citation>
    <scope>NUCLEOTIDE SEQUENCE</scope>
</reference>
<dbReference type="SMART" id="SM00327">
    <property type="entry name" value="VWA"/>
    <property type="match status" value="1"/>
</dbReference>
<dbReference type="InterPro" id="IPR051266">
    <property type="entry name" value="CLCR"/>
</dbReference>
<dbReference type="EMBL" id="CAJGYO010000016">
    <property type="protein sequence ID" value="CAD6272829.1"/>
    <property type="molecule type" value="Genomic_DNA"/>
</dbReference>
<gene>
    <name evidence="3" type="ORF">NCGR_LOCUS56099</name>
</gene>
<evidence type="ECO:0000313" key="3">
    <source>
        <dbReference type="EMBL" id="CAD6272829.1"/>
    </source>
</evidence>
<dbReference type="Pfam" id="PF00092">
    <property type="entry name" value="VWA"/>
    <property type="match status" value="1"/>
</dbReference>
<evidence type="ECO:0000313" key="4">
    <source>
        <dbReference type="Proteomes" id="UP000604825"/>
    </source>
</evidence>
<name>A0A811RQF2_9POAL</name>
<dbReference type="Pfam" id="PF14624">
    <property type="entry name" value="Vwaint"/>
    <property type="match status" value="1"/>
</dbReference>
<dbReference type="PANTHER" id="PTHR10579:SF129">
    <property type="entry name" value="OS01G0640200 PROTEIN"/>
    <property type="match status" value="1"/>
</dbReference>
<dbReference type="AlphaFoldDB" id="A0A811RQF2"/>
<dbReference type="PANTHER" id="PTHR10579">
    <property type="entry name" value="CALCIUM-ACTIVATED CHLORIDE CHANNEL REGULATOR"/>
    <property type="match status" value="1"/>
</dbReference>
<organism evidence="3 4">
    <name type="scientific">Miscanthus lutarioriparius</name>
    <dbReference type="NCBI Taxonomy" id="422564"/>
    <lineage>
        <taxon>Eukaryota</taxon>
        <taxon>Viridiplantae</taxon>
        <taxon>Streptophyta</taxon>
        <taxon>Embryophyta</taxon>
        <taxon>Tracheophyta</taxon>
        <taxon>Spermatophyta</taxon>
        <taxon>Magnoliopsida</taxon>
        <taxon>Liliopsida</taxon>
        <taxon>Poales</taxon>
        <taxon>Poaceae</taxon>
        <taxon>PACMAD clade</taxon>
        <taxon>Panicoideae</taxon>
        <taxon>Andropogonodae</taxon>
        <taxon>Andropogoneae</taxon>
        <taxon>Saccharinae</taxon>
        <taxon>Miscanthus</taxon>
    </lineage>
</organism>
<feature type="region of interest" description="Disordered" evidence="1">
    <location>
        <begin position="433"/>
        <end position="489"/>
    </location>
</feature>
<dbReference type="Gene3D" id="3.40.50.410">
    <property type="entry name" value="von Willebrand factor, type A domain"/>
    <property type="match status" value="1"/>
</dbReference>
<evidence type="ECO:0000256" key="1">
    <source>
        <dbReference type="SAM" id="MobiDB-lite"/>
    </source>
</evidence>
<dbReference type="OrthoDB" id="687730at2759"/>
<dbReference type="SUPFAM" id="SSF53300">
    <property type="entry name" value="vWA-like"/>
    <property type="match status" value="1"/>
</dbReference>
<keyword evidence="4" id="KW-1185">Reference proteome</keyword>
<protein>
    <recommendedName>
        <fullName evidence="2">VWFA domain-containing protein</fullName>
    </recommendedName>
</protein>
<dbReference type="InterPro" id="IPR032838">
    <property type="entry name" value="Vwaint_dom"/>
</dbReference>
<feature type="region of interest" description="Disordered" evidence="1">
    <location>
        <begin position="1"/>
        <end position="20"/>
    </location>
</feature>
<feature type="compositionally biased region" description="Acidic residues" evidence="1">
    <location>
        <begin position="477"/>
        <end position="487"/>
    </location>
</feature>
<accession>A0A811RQF2</accession>
<feature type="domain" description="VWFA" evidence="2">
    <location>
        <begin position="59"/>
        <end position="229"/>
    </location>
</feature>